<keyword evidence="1" id="KW-0614">Plasmid</keyword>
<organism evidence="1 2">
    <name type="scientific">Haloferax sp. Atlit-48N</name>
    <dbReference type="NCBI Taxonomy" id="2077198"/>
    <lineage>
        <taxon>Archaea</taxon>
        <taxon>Methanobacteriati</taxon>
        <taxon>Methanobacteriota</taxon>
        <taxon>Stenosarchaea group</taxon>
        <taxon>Halobacteria</taxon>
        <taxon>Halobacteriales</taxon>
        <taxon>Haloferacaceae</taxon>
        <taxon>Haloferax</taxon>
    </lineage>
</organism>
<accession>A0ACD5I3E2</accession>
<sequence>MKTTSISAVTEVETKNWLTRDGKKRAYRQVTLARQKVWYPHRLADDVAHWGAESDWFGPVSSLRFETEAQDIT</sequence>
<gene>
    <name evidence="1" type="ORF">DEQ67_015370</name>
</gene>
<reference evidence="1" key="1">
    <citation type="submission" date="2023-10" db="EMBL/GenBank/DDBJ databases">
        <title>A new archaeal virus that suppresses the transcription of host immunity genes.</title>
        <authorList>
            <person name="Turgeman-Grott I."/>
            <person name="Golan N."/>
            <person name="Neri U."/>
            <person name="Naki D."/>
            <person name="Altman N."/>
            <person name="Eizenshtein K."/>
            <person name="Choudhary D."/>
            <person name="Levi R."/>
            <person name="Himani H."/>
            <person name="Reshef L."/>
            <person name="Papke T.R."/>
            <person name="Gophna U."/>
        </authorList>
    </citation>
    <scope>NUCLEOTIDE SEQUENCE</scope>
    <source>
        <strain evidence="1">Atlit-48N</strain>
    </source>
</reference>
<protein>
    <submittedName>
        <fullName evidence="1">Uncharacterized protein</fullName>
    </submittedName>
</protein>
<evidence type="ECO:0000313" key="2">
    <source>
        <dbReference type="Proteomes" id="UP000257089"/>
    </source>
</evidence>
<proteinExistence type="predicted"/>
<geneLocation type="plasmid" evidence="1 2">
    <name>p48N_2</name>
</geneLocation>
<dbReference type="Proteomes" id="UP000257089">
    <property type="component" value="Plasmid p48N_2"/>
</dbReference>
<dbReference type="EMBL" id="CP137691">
    <property type="protein sequence ID" value="XRJ21484.1"/>
    <property type="molecule type" value="Genomic_DNA"/>
</dbReference>
<evidence type="ECO:0000313" key="1">
    <source>
        <dbReference type="EMBL" id="XRJ21484.1"/>
    </source>
</evidence>
<name>A0ACD5I3E2_9EURY</name>